<evidence type="ECO:0000256" key="6">
    <source>
        <dbReference type="ARBA" id="ARBA00022989"/>
    </source>
</evidence>
<keyword evidence="12" id="KW-1185">Reference proteome</keyword>
<comment type="caution">
    <text evidence="11">The sequence shown here is derived from an EMBL/GenBank/DDBJ whole genome shotgun (WGS) entry which is preliminary data.</text>
</comment>
<evidence type="ECO:0000256" key="2">
    <source>
        <dbReference type="ARBA" id="ARBA00010065"/>
    </source>
</evidence>
<dbReference type="RefSeq" id="WP_301816324.1">
    <property type="nucleotide sequence ID" value="NZ_JAUJZH010000052.1"/>
</dbReference>
<evidence type="ECO:0000313" key="12">
    <source>
        <dbReference type="Proteomes" id="UP001169027"/>
    </source>
</evidence>
<dbReference type="InterPro" id="IPR036526">
    <property type="entry name" value="C-N_Hydrolase_sf"/>
</dbReference>
<dbReference type="Gene3D" id="3.60.110.10">
    <property type="entry name" value="Carbon-nitrogen hydrolase"/>
    <property type="match status" value="1"/>
</dbReference>
<dbReference type="SUPFAM" id="SSF56317">
    <property type="entry name" value="Carbon-nitrogen hydrolase"/>
    <property type="match status" value="1"/>
</dbReference>
<name>A0ABT8SI98_9BURK</name>
<reference evidence="11" key="1">
    <citation type="submission" date="2023-06" db="EMBL/GenBank/DDBJ databases">
        <authorList>
            <person name="Jiang Y."/>
            <person name="Liu Q."/>
        </authorList>
    </citation>
    <scope>NUCLEOTIDE SEQUENCE</scope>
    <source>
        <strain evidence="11">CGMCC 1.12090</strain>
    </source>
</reference>
<keyword evidence="3 9" id="KW-1003">Cell membrane</keyword>
<accession>A0ABT8SI98</accession>
<keyword evidence="5 9" id="KW-0812">Transmembrane</keyword>
<comment type="function">
    <text evidence="9">Catalyzes the phospholipid dependent N-acylation of the N-terminal cysteine of apolipoprotein, the last step in lipoprotein maturation.</text>
</comment>
<comment type="similarity">
    <text evidence="2 9">Belongs to the CN hydrolase family. Apolipoprotein N-acyltransferase subfamily.</text>
</comment>
<gene>
    <name evidence="9 11" type="primary">lnt</name>
    <name evidence="11" type="ORF">Q2T77_37305</name>
</gene>
<feature type="transmembrane region" description="Helical" evidence="9">
    <location>
        <begin position="50"/>
        <end position="69"/>
    </location>
</feature>
<dbReference type="InterPro" id="IPR045378">
    <property type="entry name" value="LNT_N"/>
</dbReference>
<keyword evidence="6 9" id="KW-1133">Transmembrane helix</keyword>
<protein>
    <recommendedName>
        <fullName evidence="9">Apolipoprotein N-acyltransferase</fullName>
        <shortName evidence="9">ALP N-acyltransferase</shortName>
        <ecNumber evidence="9">2.3.1.269</ecNumber>
    </recommendedName>
</protein>
<feature type="domain" description="CN hydrolase" evidence="10">
    <location>
        <begin position="226"/>
        <end position="467"/>
    </location>
</feature>
<comment type="catalytic activity">
    <reaction evidence="9">
        <text>N-terminal S-1,2-diacyl-sn-glyceryl-L-cysteinyl-[lipoprotein] + a glycerophospholipid = N-acyl-S-1,2-diacyl-sn-glyceryl-L-cysteinyl-[lipoprotein] + a 2-acyl-sn-glycero-3-phospholipid + H(+)</text>
        <dbReference type="Rhea" id="RHEA:48228"/>
        <dbReference type="Rhea" id="RHEA-COMP:14681"/>
        <dbReference type="Rhea" id="RHEA-COMP:14684"/>
        <dbReference type="ChEBI" id="CHEBI:15378"/>
        <dbReference type="ChEBI" id="CHEBI:136912"/>
        <dbReference type="ChEBI" id="CHEBI:140656"/>
        <dbReference type="ChEBI" id="CHEBI:140657"/>
        <dbReference type="ChEBI" id="CHEBI:140660"/>
        <dbReference type="EC" id="2.3.1.269"/>
    </reaction>
</comment>
<dbReference type="CDD" id="cd07571">
    <property type="entry name" value="ALP_N-acyl_transferase"/>
    <property type="match status" value="1"/>
</dbReference>
<feature type="transmembrane region" description="Helical" evidence="9">
    <location>
        <begin position="115"/>
        <end position="134"/>
    </location>
</feature>
<evidence type="ECO:0000256" key="8">
    <source>
        <dbReference type="ARBA" id="ARBA00023315"/>
    </source>
</evidence>
<feature type="transmembrane region" description="Helical" evidence="9">
    <location>
        <begin position="186"/>
        <end position="206"/>
    </location>
</feature>
<evidence type="ECO:0000256" key="4">
    <source>
        <dbReference type="ARBA" id="ARBA00022679"/>
    </source>
</evidence>
<dbReference type="PANTHER" id="PTHR38686:SF1">
    <property type="entry name" value="APOLIPOPROTEIN N-ACYLTRANSFERASE"/>
    <property type="match status" value="1"/>
</dbReference>
<dbReference type="Pfam" id="PF00795">
    <property type="entry name" value="CN_hydrolase"/>
    <property type="match status" value="1"/>
</dbReference>
<dbReference type="PROSITE" id="PS50263">
    <property type="entry name" value="CN_HYDROLASE"/>
    <property type="match status" value="1"/>
</dbReference>
<sequence length="505" mass="54117">MAAPWNGQPLWWLQLLSLAALVWQLDALRPVGGDASAAGPRPRPWRAAGLLGWVFATAWLFGTFWWLFISMHTYGGLPAPLAAVAVFALAAALSLYYALGCALYVAFAPAGSLRAAAFFAALWTLAELLRGSWFTGFPWGAGGYAHVEGPLAVYAPWVGVYGIGAIAAGIATLVPLAMRHARGRAFALPVGLALVLFGVPALIALARGVPADDAARSRGRITVALLQGNIPQDEKFIPGGGIATALQWYGAQLRDADAPLVITPETALPLLPSQLPPGYLDAIAARYASGTQAAIVGLPMGDGRSYSNAVLGFRPGEAAPYRYEKHHLVPFGEFIPGLFRWFTDMMNIPLGDFRSGGLAQAPFVWLGQRIAPNICYEDLFGDEIGANFRSAEEAPTVLLNVSNIAWFGDSIAIDQHLAISRMRALEFQRPMVRATNTGATVVIDHRGRVTHELPRLTRGVLKAEVEGRGGRTPFAVWVSRFGLWPLWGLALAVVAATLALRRRPG</sequence>
<dbReference type="InterPro" id="IPR003010">
    <property type="entry name" value="C-N_Hydrolase"/>
</dbReference>
<evidence type="ECO:0000256" key="9">
    <source>
        <dbReference type="HAMAP-Rule" id="MF_01148"/>
    </source>
</evidence>
<evidence type="ECO:0000256" key="7">
    <source>
        <dbReference type="ARBA" id="ARBA00023136"/>
    </source>
</evidence>
<dbReference type="PANTHER" id="PTHR38686">
    <property type="entry name" value="APOLIPOPROTEIN N-ACYLTRANSFERASE"/>
    <property type="match status" value="1"/>
</dbReference>
<comment type="pathway">
    <text evidence="9">Protein modification; lipoprotein biosynthesis (N-acyl transfer).</text>
</comment>
<keyword evidence="7 9" id="KW-0472">Membrane</keyword>
<evidence type="ECO:0000256" key="1">
    <source>
        <dbReference type="ARBA" id="ARBA00004651"/>
    </source>
</evidence>
<dbReference type="HAMAP" id="MF_01148">
    <property type="entry name" value="Lnt"/>
    <property type="match status" value="1"/>
</dbReference>
<evidence type="ECO:0000256" key="5">
    <source>
        <dbReference type="ARBA" id="ARBA00022692"/>
    </source>
</evidence>
<dbReference type="NCBIfam" id="TIGR00546">
    <property type="entry name" value="lnt"/>
    <property type="match status" value="1"/>
</dbReference>
<feature type="transmembrane region" description="Helical" evidence="9">
    <location>
        <begin position="12"/>
        <end position="29"/>
    </location>
</feature>
<keyword evidence="4 9" id="KW-0808">Transferase</keyword>
<keyword evidence="8 9" id="KW-0012">Acyltransferase</keyword>
<evidence type="ECO:0000313" key="11">
    <source>
        <dbReference type="EMBL" id="MDO1537902.1"/>
    </source>
</evidence>
<evidence type="ECO:0000256" key="3">
    <source>
        <dbReference type="ARBA" id="ARBA00022475"/>
    </source>
</evidence>
<evidence type="ECO:0000259" key="10">
    <source>
        <dbReference type="PROSITE" id="PS50263"/>
    </source>
</evidence>
<dbReference type="InterPro" id="IPR004563">
    <property type="entry name" value="Apolipo_AcylTrfase"/>
</dbReference>
<proteinExistence type="inferred from homology"/>
<dbReference type="Pfam" id="PF20154">
    <property type="entry name" value="LNT_N"/>
    <property type="match status" value="1"/>
</dbReference>
<organism evidence="11 12">
    <name type="scientific">Variovorax ginsengisoli</name>
    <dbReference type="NCBI Taxonomy" id="363844"/>
    <lineage>
        <taxon>Bacteria</taxon>
        <taxon>Pseudomonadati</taxon>
        <taxon>Pseudomonadota</taxon>
        <taxon>Betaproteobacteria</taxon>
        <taxon>Burkholderiales</taxon>
        <taxon>Comamonadaceae</taxon>
        <taxon>Variovorax</taxon>
    </lineage>
</organism>
<dbReference type="EC" id="2.3.1.269" evidence="9"/>
<comment type="subcellular location">
    <subcellularLocation>
        <location evidence="1 9">Cell membrane</location>
        <topology evidence="1 9">Multi-pass membrane protein</topology>
    </subcellularLocation>
</comment>
<feature type="transmembrane region" description="Helical" evidence="9">
    <location>
        <begin position="481"/>
        <end position="500"/>
    </location>
</feature>
<dbReference type="Proteomes" id="UP001169027">
    <property type="component" value="Unassembled WGS sequence"/>
</dbReference>
<feature type="transmembrane region" description="Helical" evidence="9">
    <location>
        <begin position="81"/>
        <end position="108"/>
    </location>
</feature>
<dbReference type="EMBL" id="JAUKVY010000052">
    <property type="protein sequence ID" value="MDO1537902.1"/>
    <property type="molecule type" value="Genomic_DNA"/>
</dbReference>
<feature type="transmembrane region" description="Helical" evidence="9">
    <location>
        <begin position="154"/>
        <end position="174"/>
    </location>
</feature>